<dbReference type="GO" id="GO:0016020">
    <property type="term" value="C:membrane"/>
    <property type="evidence" value="ECO:0007669"/>
    <property type="project" value="UniProtKB-SubCell"/>
</dbReference>
<dbReference type="PANTHER" id="PTHR23130">
    <property type="entry name" value="CYTOCHROME B561 AND DOMON DOMAIN-CONTAINING PROTEIN"/>
    <property type="match status" value="1"/>
</dbReference>
<gene>
    <name evidence="12" type="ORF">ZOSMA_33G00940</name>
</gene>
<dbReference type="EMBL" id="LFYR01001077">
    <property type="protein sequence ID" value="KMZ65062.1"/>
    <property type="molecule type" value="Genomic_DNA"/>
</dbReference>
<evidence type="ECO:0000256" key="4">
    <source>
        <dbReference type="ARBA" id="ARBA00022729"/>
    </source>
</evidence>
<name>A0A0K9P9X8_ZOSMR</name>
<feature type="transmembrane region" description="Helical" evidence="8">
    <location>
        <begin position="319"/>
        <end position="340"/>
    </location>
</feature>
<evidence type="ECO:0000313" key="13">
    <source>
        <dbReference type="Proteomes" id="UP000036987"/>
    </source>
</evidence>
<keyword evidence="3 8" id="KW-0812">Transmembrane</keyword>
<dbReference type="InterPro" id="IPR005018">
    <property type="entry name" value="DOMON_domain"/>
</dbReference>
<feature type="domain" description="Cytochrome b561" evidence="11">
    <location>
        <begin position="175"/>
        <end position="371"/>
    </location>
</feature>
<evidence type="ECO:0000259" key="11">
    <source>
        <dbReference type="PROSITE" id="PS50939"/>
    </source>
</evidence>
<feature type="signal peptide" evidence="9">
    <location>
        <begin position="1"/>
        <end position="23"/>
    </location>
</feature>
<evidence type="ECO:0000256" key="1">
    <source>
        <dbReference type="ARBA" id="ARBA00004370"/>
    </source>
</evidence>
<dbReference type="STRING" id="29655.A0A0K9P9X8"/>
<feature type="transmembrane region" description="Helical" evidence="8">
    <location>
        <begin position="346"/>
        <end position="366"/>
    </location>
</feature>
<keyword evidence="7 8" id="KW-0472">Membrane</keyword>
<dbReference type="Proteomes" id="UP000036987">
    <property type="component" value="Unassembled WGS sequence"/>
</dbReference>
<dbReference type="AlphaFoldDB" id="A0A0K9P9X8"/>
<feature type="transmembrane region" description="Helical" evidence="8">
    <location>
        <begin position="249"/>
        <end position="270"/>
    </location>
</feature>
<dbReference type="SMART" id="SM00665">
    <property type="entry name" value="B561"/>
    <property type="match status" value="1"/>
</dbReference>
<keyword evidence="4 9" id="KW-0732">Signal</keyword>
<organism evidence="12 13">
    <name type="scientific">Zostera marina</name>
    <name type="common">Eelgrass</name>
    <dbReference type="NCBI Taxonomy" id="29655"/>
    <lineage>
        <taxon>Eukaryota</taxon>
        <taxon>Viridiplantae</taxon>
        <taxon>Streptophyta</taxon>
        <taxon>Embryophyta</taxon>
        <taxon>Tracheophyta</taxon>
        <taxon>Spermatophyta</taxon>
        <taxon>Magnoliopsida</taxon>
        <taxon>Liliopsida</taxon>
        <taxon>Zosteraceae</taxon>
        <taxon>Zostera</taxon>
    </lineage>
</organism>
<evidence type="ECO:0000256" key="2">
    <source>
        <dbReference type="ARBA" id="ARBA00022448"/>
    </source>
</evidence>
<feature type="transmembrane region" description="Helical" evidence="8">
    <location>
        <begin position="216"/>
        <end position="237"/>
    </location>
</feature>
<comment type="caution">
    <text evidence="12">The sequence shown here is derived from an EMBL/GenBank/DDBJ whole genome shotgun (WGS) entry which is preliminary data.</text>
</comment>
<dbReference type="CDD" id="cd09631">
    <property type="entry name" value="DOMON_DOH"/>
    <property type="match status" value="1"/>
</dbReference>
<dbReference type="OMA" id="ISPNKFH"/>
<comment type="subcellular location">
    <subcellularLocation>
        <location evidence="1">Membrane</location>
    </subcellularLocation>
</comment>
<feature type="chain" id="PRO_5005527571" description="Cytochrome b561 and DOMON domain-containing protein" evidence="9">
    <location>
        <begin position="24"/>
        <end position="375"/>
    </location>
</feature>
<keyword evidence="2" id="KW-0813">Transport</keyword>
<evidence type="ECO:0000256" key="8">
    <source>
        <dbReference type="SAM" id="Phobius"/>
    </source>
</evidence>
<evidence type="ECO:0000313" key="12">
    <source>
        <dbReference type="EMBL" id="KMZ65062.1"/>
    </source>
</evidence>
<evidence type="ECO:0000256" key="7">
    <source>
        <dbReference type="ARBA" id="ARBA00023136"/>
    </source>
</evidence>
<dbReference type="Pfam" id="PF03188">
    <property type="entry name" value="Cytochrom_B561"/>
    <property type="match status" value="1"/>
</dbReference>
<reference evidence="13" key="1">
    <citation type="journal article" date="2016" name="Nature">
        <title>The genome of the seagrass Zostera marina reveals angiosperm adaptation to the sea.</title>
        <authorList>
            <person name="Olsen J.L."/>
            <person name="Rouze P."/>
            <person name="Verhelst B."/>
            <person name="Lin Y.-C."/>
            <person name="Bayer T."/>
            <person name="Collen J."/>
            <person name="Dattolo E."/>
            <person name="De Paoli E."/>
            <person name="Dittami S."/>
            <person name="Maumus F."/>
            <person name="Michel G."/>
            <person name="Kersting A."/>
            <person name="Lauritano C."/>
            <person name="Lohaus R."/>
            <person name="Toepel M."/>
            <person name="Tonon T."/>
            <person name="Vanneste K."/>
            <person name="Amirebrahimi M."/>
            <person name="Brakel J."/>
            <person name="Bostroem C."/>
            <person name="Chovatia M."/>
            <person name="Grimwood J."/>
            <person name="Jenkins J.W."/>
            <person name="Jueterbock A."/>
            <person name="Mraz A."/>
            <person name="Stam W.T."/>
            <person name="Tice H."/>
            <person name="Bornberg-Bauer E."/>
            <person name="Green P.J."/>
            <person name="Pearson G.A."/>
            <person name="Procaccini G."/>
            <person name="Duarte C.M."/>
            <person name="Schmutz J."/>
            <person name="Reusch T.B.H."/>
            <person name="Van de Peer Y."/>
        </authorList>
    </citation>
    <scope>NUCLEOTIDE SEQUENCE [LARGE SCALE GENOMIC DNA]</scope>
    <source>
        <strain evidence="13">cv. Finnish</strain>
    </source>
</reference>
<keyword evidence="6 8" id="KW-1133">Transmembrane helix</keyword>
<dbReference type="Pfam" id="PF03351">
    <property type="entry name" value="DOMON"/>
    <property type="match status" value="1"/>
</dbReference>
<evidence type="ECO:0000256" key="6">
    <source>
        <dbReference type="ARBA" id="ARBA00022989"/>
    </source>
</evidence>
<feature type="domain" description="DOMON" evidence="10">
    <location>
        <begin position="52"/>
        <end position="166"/>
    </location>
</feature>
<dbReference type="InterPro" id="IPR006593">
    <property type="entry name" value="Cyt_b561/ferric_Rdtase_TM"/>
</dbReference>
<accession>A0A0K9P9X8</accession>
<feature type="transmembrane region" description="Helical" evidence="8">
    <location>
        <begin position="282"/>
        <end position="299"/>
    </location>
</feature>
<keyword evidence="5" id="KW-0249">Electron transport</keyword>
<protein>
    <recommendedName>
        <fullName evidence="14">Cytochrome b561 and DOMON domain-containing protein</fullName>
    </recommendedName>
</protein>
<evidence type="ECO:0000256" key="5">
    <source>
        <dbReference type="ARBA" id="ARBA00022982"/>
    </source>
</evidence>
<dbReference type="SMART" id="SM00664">
    <property type="entry name" value="DoH"/>
    <property type="match status" value="1"/>
</dbReference>
<proteinExistence type="predicted"/>
<evidence type="ECO:0000256" key="9">
    <source>
        <dbReference type="SAM" id="SignalP"/>
    </source>
</evidence>
<dbReference type="OrthoDB" id="19261at2759"/>
<sequence length="375" mass="41591">MIASGGINLYVLLFGVFFLYVDAQSDGCNSDLSISSLSSFNASGFTCQQVWKDFILRYSLNGDNVLSIILSSKPTNGWIGMGFSETGMMVGSSAMIGWIGEDKKPNIHQYFLGGKMRSMIEPDQGDLKIIDAARPVVSVFGQNMYMAFQLKFQAPVQTKPLLFAYGTKIPVNKVLTMHEDMTSMNFDFSQDVKINTQFSPISTSPSYPYNLKRNHGVLAIAGWGVLLPIGAIVARYCKQSDPLWYNLHLGIQFLGFIMGASAIVLGSVLYNKLHANVQVHRGLGIFVFVIGILQVTAIFTKPDKESKYRLYWNWYHHCFGRLALFLASVNIVIGIQVGSAGQAWKVAYGFNLTSILIAAIVLEIMLRRKRTVQAT</sequence>
<dbReference type="InterPro" id="IPR045266">
    <property type="entry name" value="DOH_DOMON"/>
</dbReference>
<evidence type="ECO:0008006" key="14">
    <source>
        <dbReference type="Google" id="ProtNLM"/>
    </source>
</evidence>
<keyword evidence="13" id="KW-1185">Reference proteome</keyword>
<evidence type="ECO:0000259" key="10">
    <source>
        <dbReference type="PROSITE" id="PS50836"/>
    </source>
</evidence>
<evidence type="ECO:0000256" key="3">
    <source>
        <dbReference type="ARBA" id="ARBA00022692"/>
    </source>
</evidence>
<dbReference type="CDD" id="cd08760">
    <property type="entry name" value="Cyt_b561_FRRS1_like"/>
    <property type="match status" value="1"/>
</dbReference>
<dbReference type="PROSITE" id="PS50836">
    <property type="entry name" value="DOMON"/>
    <property type="match status" value="1"/>
</dbReference>
<dbReference type="PANTHER" id="PTHR23130:SF115">
    <property type="entry name" value="OS01G0680900 PROTEIN"/>
    <property type="match status" value="1"/>
</dbReference>
<dbReference type="Gene3D" id="1.20.120.1770">
    <property type="match status" value="1"/>
</dbReference>
<dbReference type="PROSITE" id="PS50939">
    <property type="entry name" value="CYTOCHROME_B561"/>
    <property type="match status" value="1"/>
</dbReference>